<evidence type="ECO:0000313" key="2">
    <source>
        <dbReference type="EMBL" id="KAK3956367.1"/>
    </source>
</evidence>
<accession>A0AAN6P641</accession>
<gene>
    <name evidence="2" type="ORF">QBC32DRAFT_136877</name>
</gene>
<keyword evidence="1" id="KW-0812">Transmembrane</keyword>
<comment type="caution">
    <text evidence="2">The sequence shown here is derived from an EMBL/GenBank/DDBJ whole genome shotgun (WGS) entry which is preliminary data.</text>
</comment>
<reference evidence="2" key="1">
    <citation type="journal article" date="2023" name="Mol. Phylogenet. Evol.">
        <title>Genome-scale phylogeny and comparative genomics of the fungal order Sordariales.</title>
        <authorList>
            <person name="Hensen N."/>
            <person name="Bonometti L."/>
            <person name="Westerberg I."/>
            <person name="Brannstrom I.O."/>
            <person name="Guillou S."/>
            <person name="Cros-Aarteil S."/>
            <person name="Calhoun S."/>
            <person name="Haridas S."/>
            <person name="Kuo A."/>
            <person name="Mondo S."/>
            <person name="Pangilinan J."/>
            <person name="Riley R."/>
            <person name="LaButti K."/>
            <person name="Andreopoulos B."/>
            <person name="Lipzen A."/>
            <person name="Chen C."/>
            <person name="Yan M."/>
            <person name="Daum C."/>
            <person name="Ng V."/>
            <person name="Clum A."/>
            <person name="Steindorff A."/>
            <person name="Ohm R.A."/>
            <person name="Martin F."/>
            <person name="Silar P."/>
            <person name="Natvig D.O."/>
            <person name="Lalanne C."/>
            <person name="Gautier V."/>
            <person name="Ament-Velasquez S.L."/>
            <person name="Kruys A."/>
            <person name="Hutchinson M.I."/>
            <person name="Powell A.J."/>
            <person name="Barry K."/>
            <person name="Miller A.N."/>
            <person name="Grigoriev I.V."/>
            <person name="Debuchy R."/>
            <person name="Gladieux P."/>
            <person name="Hiltunen Thoren M."/>
            <person name="Johannesson H."/>
        </authorList>
    </citation>
    <scope>NUCLEOTIDE SEQUENCE</scope>
    <source>
        <strain evidence="2">CBS 626.80</strain>
    </source>
</reference>
<evidence type="ECO:0000313" key="3">
    <source>
        <dbReference type="Proteomes" id="UP001303222"/>
    </source>
</evidence>
<keyword evidence="1" id="KW-0472">Membrane</keyword>
<reference evidence="2" key="2">
    <citation type="submission" date="2023-06" db="EMBL/GenBank/DDBJ databases">
        <authorList>
            <consortium name="Lawrence Berkeley National Laboratory"/>
            <person name="Mondo S.J."/>
            <person name="Hensen N."/>
            <person name="Bonometti L."/>
            <person name="Westerberg I."/>
            <person name="Brannstrom I.O."/>
            <person name="Guillou S."/>
            <person name="Cros-Aarteil S."/>
            <person name="Calhoun S."/>
            <person name="Haridas S."/>
            <person name="Kuo A."/>
            <person name="Pangilinan J."/>
            <person name="Riley R."/>
            <person name="Labutti K."/>
            <person name="Andreopoulos B."/>
            <person name="Lipzen A."/>
            <person name="Chen C."/>
            <person name="Yanf M."/>
            <person name="Daum C."/>
            <person name="Ng V."/>
            <person name="Clum A."/>
            <person name="Steindorff A."/>
            <person name="Ohm R."/>
            <person name="Martin F."/>
            <person name="Silar P."/>
            <person name="Natvig D."/>
            <person name="Lalanne C."/>
            <person name="Gautier V."/>
            <person name="Ament-Velasquez S.L."/>
            <person name="Kruys A."/>
            <person name="Hutchinson M.I."/>
            <person name="Powell A.J."/>
            <person name="Barry K."/>
            <person name="Miller A.N."/>
            <person name="Grigoriev I.V."/>
            <person name="Debuchy R."/>
            <person name="Gladieux P."/>
            <person name="Thoren M.H."/>
            <person name="Johannesson H."/>
        </authorList>
    </citation>
    <scope>NUCLEOTIDE SEQUENCE</scope>
    <source>
        <strain evidence="2">CBS 626.80</strain>
    </source>
</reference>
<sequence>MERWMEIKARTEESTTPVATRVERPELARRDFLFLFFYLFYFTRSTIYTTYSNNLHLHTCRVAHYTRPDDLCLHYLTIPASSFIAMAVGMDSVTRVERVLDNYEVGSRRTFTGTNWRWRGDGENSALLLATRPPASQLSPLTRLVWT</sequence>
<dbReference type="AlphaFoldDB" id="A0AAN6P641"/>
<proteinExistence type="predicted"/>
<organism evidence="2 3">
    <name type="scientific">Pseudoneurospora amorphoporcata</name>
    <dbReference type="NCBI Taxonomy" id="241081"/>
    <lineage>
        <taxon>Eukaryota</taxon>
        <taxon>Fungi</taxon>
        <taxon>Dikarya</taxon>
        <taxon>Ascomycota</taxon>
        <taxon>Pezizomycotina</taxon>
        <taxon>Sordariomycetes</taxon>
        <taxon>Sordariomycetidae</taxon>
        <taxon>Sordariales</taxon>
        <taxon>Sordariaceae</taxon>
        <taxon>Pseudoneurospora</taxon>
    </lineage>
</organism>
<feature type="transmembrane region" description="Helical" evidence="1">
    <location>
        <begin position="32"/>
        <end position="51"/>
    </location>
</feature>
<dbReference type="Proteomes" id="UP001303222">
    <property type="component" value="Unassembled WGS sequence"/>
</dbReference>
<protein>
    <submittedName>
        <fullName evidence="2">Uncharacterized protein</fullName>
    </submittedName>
</protein>
<name>A0AAN6P641_9PEZI</name>
<keyword evidence="3" id="KW-1185">Reference proteome</keyword>
<evidence type="ECO:0000256" key="1">
    <source>
        <dbReference type="SAM" id="Phobius"/>
    </source>
</evidence>
<dbReference type="EMBL" id="MU859066">
    <property type="protein sequence ID" value="KAK3956367.1"/>
    <property type="molecule type" value="Genomic_DNA"/>
</dbReference>
<keyword evidence="1" id="KW-1133">Transmembrane helix</keyword>